<dbReference type="InterPro" id="IPR027798">
    <property type="entry name" value="Ub_Mut7C"/>
</dbReference>
<dbReference type="Pfam" id="PF14451">
    <property type="entry name" value="Ub-Mut7C"/>
    <property type="match status" value="1"/>
</dbReference>
<sequence length="254" mass="29413">MFLSFHGHLRNLLRRGYQNQQKIEHALNRRASIKDIIESMGVPHTEIGRLIINDQEVSFLHIPNNNTSVEIFPLSGPDDFLTATSLRPEPLPELIFALDMNVGKLVKLLRMAGIDTFYTNPISELELLKVGVEENRIVLSRNKDLLKRKALTFGYLVKNFSPEKQFQEIIHFFGLTRNLQPFTRCMACNGLLKKVDKQKIIAELEPLTKIHYHCFQQCSDCTKLYWSGSHKDKMVDIIKRCFPDQDFSVECKKH</sequence>
<dbReference type="EMBL" id="JACNJZ010000168">
    <property type="protein sequence ID" value="MBC8318514.1"/>
    <property type="molecule type" value="Genomic_DNA"/>
</dbReference>
<evidence type="ECO:0000313" key="4">
    <source>
        <dbReference type="Proteomes" id="UP000614424"/>
    </source>
</evidence>
<evidence type="ECO:0008006" key="5">
    <source>
        <dbReference type="Google" id="ProtNLM"/>
    </source>
</evidence>
<feature type="domain" description="Ubiquitin Mut7-C" evidence="2">
    <location>
        <begin position="3"/>
        <end position="75"/>
    </location>
</feature>
<evidence type="ECO:0000259" key="1">
    <source>
        <dbReference type="Pfam" id="PF01927"/>
    </source>
</evidence>
<organism evidence="3 4">
    <name type="scientific">Candidatus Desulfobia pelagia</name>
    <dbReference type="NCBI Taxonomy" id="2841692"/>
    <lineage>
        <taxon>Bacteria</taxon>
        <taxon>Pseudomonadati</taxon>
        <taxon>Thermodesulfobacteriota</taxon>
        <taxon>Desulfobulbia</taxon>
        <taxon>Desulfobulbales</taxon>
        <taxon>Desulfobulbaceae</taxon>
        <taxon>Candidatus Desulfobia</taxon>
    </lineage>
</organism>
<gene>
    <name evidence="3" type="ORF">H8E41_11455</name>
</gene>
<comment type="caution">
    <text evidence="3">The sequence shown here is derived from an EMBL/GenBank/DDBJ whole genome shotgun (WGS) entry which is preliminary data.</text>
</comment>
<proteinExistence type="predicted"/>
<evidence type="ECO:0000259" key="2">
    <source>
        <dbReference type="Pfam" id="PF14451"/>
    </source>
</evidence>
<dbReference type="Proteomes" id="UP000614424">
    <property type="component" value="Unassembled WGS sequence"/>
</dbReference>
<reference evidence="3 4" key="1">
    <citation type="submission" date="2020-08" db="EMBL/GenBank/DDBJ databases">
        <title>Bridging the membrane lipid divide: bacteria of the FCB group superphylum have the potential to synthesize archaeal ether lipids.</title>
        <authorList>
            <person name="Villanueva L."/>
            <person name="Von Meijenfeldt F.A.B."/>
            <person name="Westbye A.B."/>
            <person name="Yadav S."/>
            <person name="Hopmans E.C."/>
            <person name="Dutilh B.E."/>
            <person name="Sinninghe Damste J.S."/>
        </authorList>
    </citation>
    <scope>NUCLEOTIDE SEQUENCE [LARGE SCALE GENOMIC DNA]</scope>
    <source>
        <strain evidence="3">NIOZ-UU47</strain>
    </source>
</reference>
<evidence type="ECO:0000313" key="3">
    <source>
        <dbReference type="EMBL" id="MBC8318514.1"/>
    </source>
</evidence>
<dbReference type="PANTHER" id="PTHR39081:SF1">
    <property type="entry name" value="MUT7-C RNASE DOMAIN-CONTAINING PROTEIN"/>
    <property type="match status" value="1"/>
</dbReference>
<feature type="domain" description="Mut7-C RNAse" evidence="1">
    <location>
        <begin position="96"/>
        <end position="237"/>
    </location>
</feature>
<dbReference type="PANTHER" id="PTHR39081">
    <property type="entry name" value="MUT7-C DOMAIN-CONTAINING PROTEIN"/>
    <property type="match status" value="1"/>
</dbReference>
<dbReference type="InterPro" id="IPR002782">
    <property type="entry name" value="Mut7-C_RNAse_dom"/>
</dbReference>
<accession>A0A8J6TCV9</accession>
<dbReference type="Pfam" id="PF01927">
    <property type="entry name" value="Mut7-C"/>
    <property type="match status" value="1"/>
</dbReference>
<protein>
    <recommendedName>
        <fullName evidence="5">Twitching motility protein PilT</fullName>
    </recommendedName>
</protein>
<name>A0A8J6TCV9_9BACT</name>
<dbReference type="AlphaFoldDB" id="A0A8J6TCV9"/>